<dbReference type="EMBL" id="JAWDJO010000030">
    <property type="protein sequence ID" value="KAL1898706.1"/>
    <property type="molecule type" value="Genomic_DNA"/>
</dbReference>
<feature type="domain" description="Ketoreductase" evidence="4">
    <location>
        <begin position="9"/>
        <end position="196"/>
    </location>
</feature>
<comment type="similarity">
    <text evidence="1">Belongs to the short-chain dehydrogenases/reductases (SDR) family.</text>
</comment>
<name>A0ABR3ZF61_9PEZI</name>
<sequence>MSIQSLAGKHAVITGATGALGFAIAKHFISAGIARITLLGRRIDALNQASLALSQVPHSGVFKRTEGVAGSPDVQIRVHAVDVAKSEALKEAARQITTVPTHFLVNAAGIAQNSLLMRAPEEDLLAIVNTNLVGTMLACKYFSRGLARASDGGDSCIINISSLLALLGGRGASAYAASKAGVLGLTRSLSMELGSQGVRVNALVPGYIESKMVSDIFTKTPTPLIQSIPLKRLGTVDEAAHAALFLVQNKYANNCVLNLDGGLSAGIV</sequence>
<dbReference type="PRINTS" id="PR00080">
    <property type="entry name" value="SDRFAMILY"/>
</dbReference>
<evidence type="ECO:0000259" key="4">
    <source>
        <dbReference type="SMART" id="SM00822"/>
    </source>
</evidence>
<evidence type="ECO:0000256" key="2">
    <source>
        <dbReference type="ARBA" id="ARBA00022857"/>
    </source>
</evidence>
<gene>
    <name evidence="5" type="ORF">Cpir12675_001813</name>
</gene>
<dbReference type="InterPro" id="IPR036291">
    <property type="entry name" value="NAD(P)-bd_dom_sf"/>
</dbReference>
<accession>A0ABR3ZF61</accession>
<organism evidence="5 6">
    <name type="scientific">Ceratocystis pirilliformis</name>
    <dbReference type="NCBI Taxonomy" id="259994"/>
    <lineage>
        <taxon>Eukaryota</taxon>
        <taxon>Fungi</taxon>
        <taxon>Dikarya</taxon>
        <taxon>Ascomycota</taxon>
        <taxon>Pezizomycotina</taxon>
        <taxon>Sordariomycetes</taxon>
        <taxon>Hypocreomycetidae</taxon>
        <taxon>Microascales</taxon>
        <taxon>Ceratocystidaceae</taxon>
        <taxon>Ceratocystis</taxon>
    </lineage>
</organism>
<evidence type="ECO:0000313" key="6">
    <source>
        <dbReference type="Proteomes" id="UP001583280"/>
    </source>
</evidence>
<dbReference type="Proteomes" id="UP001583280">
    <property type="component" value="Unassembled WGS sequence"/>
</dbReference>
<evidence type="ECO:0000313" key="5">
    <source>
        <dbReference type="EMBL" id="KAL1898706.1"/>
    </source>
</evidence>
<dbReference type="InterPro" id="IPR002347">
    <property type="entry name" value="SDR_fam"/>
</dbReference>
<comment type="caution">
    <text evidence="5">The sequence shown here is derived from an EMBL/GenBank/DDBJ whole genome shotgun (WGS) entry which is preliminary data.</text>
</comment>
<dbReference type="PROSITE" id="PS00061">
    <property type="entry name" value="ADH_SHORT"/>
    <property type="match status" value="1"/>
</dbReference>
<evidence type="ECO:0000256" key="1">
    <source>
        <dbReference type="ARBA" id="ARBA00006484"/>
    </source>
</evidence>
<dbReference type="SMART" id="SM00822">
    <property type="entry name" value="PKS_KR"/>
    <property type="match status" value="1"/>
</dbReference>
<proteinExistence type="inferred from homology"/>
<dbReference type="PRINTS" id="PR00081">
    <property type="entry name" value="GDHRDH"/>
</dbReference>
<reference evidence="5 6" key="1">
    <citation type="journal article" date="2024" name="IMA Fungus">
        <title>IMA Genome - F19 : A genome assembly and annotation guide to empower mycologists, including annotated draft genome sequences of Ceratocystis pirilliformis, Diaporthe australafricana, Fusarium ophioides, Paecilomyces lecythidis, and Sporothrix stenoceras.</title>
        <authorList>
            <person name="Aylward J."/>
            <person name="Wilson A.M."/>
            <person name="Visagie C.M."/>
            <person name="Spraker J."/>
            <person name="Barnes I."/>
            <person name="Buitendag C."/>
            <person name="Ceriani C."/>
            <person name="Del Mar Angel L."/>
            <person name="du Plessis D."/>
            <person name="Fuchs T."/>
            <person name="Gasser K."/>
            <person name="Kramer D."/>
            <person name="Li W."/>
            <person name="Munsamy K."/>
            <person name="Piso A."/>
            <person name="Price J.L."/>
            <person name="Sonnekus B."/>
            <person name="Thomas C."/>
            <person name="van der Nest A."/>
            <person name="van Dijk A."/>
            <person name="van Heerden A."/>
            <person name="van Vuuren N."/>
            <person name="Yilmaz N."/>
            <person name="Duong T.A."/>
            <person name="van der Merwe N.A."/>
            <person name="Wingfield M.J."/>
            <person name="Wingfield B.D."/>
        </authorList>
    </citation>
    <scope>NUCLEOTIDE SEQUENCE [LARGE SCALE GENOMIC DNA]</scope>
    <source>
        <strain evidence="5 6">CMW 12675</strain>
    </source>
</reference>
<dbReference type="Gene3D" id="3.40.50.720">
    <property type="entry name" value="NAD(P)-binding Rossmann-like Domain"/>
    <property type="match status" value="1"/>
</dbReference>
<dbReference type="Pfam" id="PF13561">
    <property type="entry name" value="adh_short_C2"/>
    <property type="match status" value="1"/>
</dbReference>
<keyword evidence="6" id="KW-1185">Reference proteome</keyword>
<dbReference type="PANTHER" id="PTHR42760:SF133">
    <property type="entry name" value="3-OXOACYL-[ACYL-CARRIER-PROTEIN] REDUCTASE"/>
    <property type="match status" value="1"/>
</dbReference>
<dbReference type="InterPro" id="IPR020904">
    <property type="entry name" value="Sc_DH/Rdtase_CS"/>
</dbReference>
<dbReference type="InterPro" id="IPR057326">
    <property type="entry name" value="KR_dom"/>
</dbReference>
<evidence type="ECO:0000256" key="3">
    <source>
        <dbReference type="ARBA" id="ARBA00023002"/>
    </source>
</evidence>
<keyword evidence="3" id="KW-0560">Oxidoreductase</keyword>
<dbReference type="SUPFAM" id="SSF51735">
    <property type="entry name" value="NAD(P)-binding Rossmann-fold domains"/>
    <property type="match status" value="1"/>
</dbReference>
<protein>
    <recommendedName>
        <fullName evidence="4">Ketoreductase domain-containing protein</fullName>
    </recommendedName>
</protein>
<dbReference type="PANTHER" id="PTHR42760">
    <property type="entry name" value="SHORT-CHAIN DEHYDROGENASES/REDUCTASES FAMILY MEMBER"/>
    <property type="match status" value="1"/>
</dbReference>
<keyword evidence="2" id="KW-0521">NADP</keyword>